<dbReference type="InterPro" id="IPR036390">
    <property type="entry name" value="WH_DNA-bd_sf"/>
</dbReference>
<dbReference type="EMBL" id="FUWX01000037">
    <property type="protein sequence ID" value="SKA09204.1"/>
    <property type="molecule type" value="Genomic_DNA"/>
</dbReference>
<dbReference type="SMART" id="SM00347">
    <property type="entry name" value="HTH_MARR"/>
    <property type="match status" value="1"/>
</dbReference>
<organism evidence="5 6">
    <name type="scientific">Cetobacterium ceti</name>
    <dbReference type="NCBI Taxonomy" id="180163"/>
    <lineage>
        <taxon>Bacteria</taxon>
        <taxon>Fusobacteriati</taxon>
        <taxon>Fusobacteriota</taxon>
        <taxon>Fusobacteriia</taxon>
        <taxon>Fusobacteriales</taxon>
        <taxon>Fusobacteriaceae</taxon>
        <taxon>Cetobacterium</taxon>
    </lineage>
</organism>
<dbReference type="Pfam" id="PF13463">
    <property type="entry name" value="HTH_27"/>
    <property type="match status" value="1"/>
</dbReference>
<evidence type="ECO:0000256" key="3">
    <source>
        <dbReference type="ARBA" id="ARBA00023163"/>
    </source>
</evidence>
<keyword evidence="1" id="KW-0805">Transcription regulation</keyword>
<dbReference type="Proteomes" id="UP000191153">
    <property type="component" value="Unassembled WGS sequence"/>
</dbReference>
<accession>A0A1T4QZQ3</accession>
<dbReference type="PANTHER" id="PTHR42756">
    <property type="entry name" value="TRANSCRIPTIONAL REGULATOR, MARR"/>
    <property type="match status" value="1"/>
</dbReference>
<protein>
    <submittedName>
        <fullName evidence="5">DNA-binding transcriptional regulator, MarR family</fullName>
    </submittedName>
</protein>
<sequence length="132" mass="14952">MERIPVIIGKISKYQRKYIDEALSEIGLMGAQGIILAKIKIYGTMTPKEIAKMGIVEKSAVAKVLKKLYELGYVDKVSSELDGRSYKVKLTSKGEEVAQIVKDLVIELEKKYKTILSENTLKELEELERFLI</sequence>
<keyword evidence="6" id="KW-1185">Reference proteome</keyword>
<dbReference type="GO" id="GO:0003677">
    <property type="term" value="F:DNA binding"/>
    <property type="evidence" value="ECO:0007669"/>
    <property type="project" value="UniProtKB-KW"/>
</dbReference>
<dbReference type="PRINTS" id="PR00598">
    <property type="entry name" value="HTHMARR"/>
</dbReference>
<evidence type="ECO:0000256" key="1">
    <source>
        <dbReference type="ARBA" id="ARBA00023015"/>
    </source>
</evidence>
<proteinExistence type="predicted"/>
<dbReference type="AlphaFoldDB" id="A0A1T4QZQ3"/>
<dbReference type="OrthoDB" id="9793286at2"/>
<gene>
    <name evidence="5" type="ORF">SAMN02745174_02525</name>
</gene>
<keyword evidence="3" id="KW-0804">Transcription</keyword>
<evidence type="ECO:0000256" key="2">
    <source>
        <dbReference type="ARBA" id="ARBA00023125"/>
    </source>
</evidence>
<dbReference type="PROSITE" id="PS50995">
    <property type="entry name" value="HTH_MARR_2"/>
    <property type="match status" value="1"/>
</dbReference>
<dbReference type="RefSeq" id="WP_078694937.1">
    <property type="nucleotide sequence ID" value="NZ_FUWX01000037.1"/>
</dbReference>
<name>A0A1T4QZQ3_9FUSO</name>
<evidence type="ECO:0000259" key="4">
    <source>
        <dbReference type="PROSITE" id="PS50995"/>
    </source>
</evidence>
<dbReference type="InterPro" id="IPR036388">
    <property type="entry name" value="WH-like_DNA-bd_sf"/>
</dbReference>
<dbReference type="STRING" id="180163.SAMN02745174_02525"/>
<dbReference type="GO" id="GO:0003700">
    <property type="term" value="F:DNA-binding transcription factor activity"/>
    <property type="evidence" value="ECO:0007669"/>
    <property type="project" value="InterPro"/>
</dbReference>
<dbReference type="PANTHER" id="PTHR42756:SF1">
    <property type="entry name" value="TRANSCRIPTIONAL REPRESSOR OF EMRAB OPERON"/>
    <property type="match status" value="1"/>
</dbReference>
<keyword evidence="2 5" id="KW-0238">DNA-binding</keyword>
<evidence type="ECO:0000313" key="5">
    <source>
        <dbReference type="EMBL" id="SKA09204.1"/>
    </source>
</evidence>
<feature type="domain" description="HTH marR-type" evidence="4">
    <location>
        <begin position="1"/>
        <end position="132"/>
    </location>
</feature>
<evidence type="ECO:0000313" key="6">
    <source>
        <dbReference type="Proteomes" id="UP000191153"/>
    </source>
</evidence>
<dbReference type="InterPro" id="IPR000835">
    <property type="entry name" value="HTH_MarR-typ"/>
</dbReference>
<dbReference type="SUPFAM" id="SSF46785">
    <property type="entry name" value="Winged helix' DNA-binding domain"/>
    <property type="match status" value="1"/>
</dbReference>
<reference evidence="5 6" key="1">
    <citation type="submission" date="2017-02" db="EMBL/GenBank/DDBJ databases">
        <authorList>
            <person name="Peterson S.W."/>
        </authorList>
    </citation>
    <scope>NUCLEOTIDE SEQUENCE [LARGE SCALE GENOMIC DNA]</scope>
    <source>
        <strain evidence="5 6">ATCC 700028</strain>
    </source>
</reference>
<dbReference type="Gene3D" id="1.10.10.10">
    <property type="entry name" value="Winged helix-like DNA-binding domain superfamily/Winged helix DNA-binding domain"/>
    <property type="match status" value="1"/>
</dbReference>